<dbReference type="SUPFAM" id="SSF53098">
    <property type="entry name" value="Ribonuclease H-like"/>
    <property type="match status" value="1"/>
</dbReference>
<evidence type="ECO:0000313" key="4">
    <source>
        <dbReference type="Proteomes" id="UP000886998"/>
    </source>
</evidence>
<dbReference type="InterPro" id="IPR001584">
    <property type="entry name" value="Integrase_cat-core"/>
</dbReference>
<dbReference type="PANTHER" id="PTHR37984:SF15">
    <property type="entry name" value="INTEGRASE CATALYTIC DOMAIN-CONTAINING PROTEIN"/>
    <property type="match status" value="1"/>
</dbReference>
<dbReference type="EMBL" id="BMAV01012635">
    <property type="protein sequence ID" value="GFY59471.1"/>
    <property type="molecule type" value="Genomic_DNA"/>
</dbReference>
<name>A0A8X6XXZ4_9ARAC</name>
<evidence type="ECO:0000256" key="1">
    <source>
        <dbReference type="SAM" id="MobiDB-lite"/>
    </source>
</evidence>
<keyword evidence="4" id="KW-1185">Reference proteome</keyword>
<gene>
    <name evidence="3" type="primary">TY3B-I_835</name>
    <name evidence="3" type="ORF">TNIN_414581</name>
</gene>
<sequence length="269" mass="30764">MTPRQRGKPGVLRKTLTGFQKDFFWAGKVPKCRSVCHHFGRGQGGKCSQRPPWTLWFSLPLPLWVLSIALELISLGDFPKSAHRNKWIKVCTDYSTRHGAPRVIITDRGAVFRSRLVSSLVDLCNIDHRFTTAYHPQTNGLTEHFNKTLAPKFFVPKIFVDAEQKKRDEILPFVTFAFNTAKQKPKRFYAVLFLHGREAKNDTQIQCCHSVPTILMTITSQDSSQSRRIPAAPVPHSGEAQDRDRRRYDSKPKWYLTLTEGVSYGKIPP</sequence>
<feature type="compositionally biased region" description="Basic and acidic residues" evidence="1">
    <location>
        <begin position="239"/>
        <end position="248"/>
    </location>
</feature>
<proteinExistence type="predicted"/>
<dbReference type="InterPro" id="IPR050951">
    <property type="entry name" value="Retrovirus_Pol_polyprotein"/>
</dbReference>
<dbReference type="OrthoDB" id="6502059at2759"/>
<reference evidence="3" key="1">
    <citation type="submission" date="2020-08" db="EMBL/GenBank/DDBJ databases">
        <title>Multicomponent nature underlies the extraordinary mechanical properties of spider dragline silk.</title>
        <authorList>
            <person name="Kono N."/>
            <person name="Nakamura H."/>
            <person name="Mori M."/>
            <person name="Yoshida Y."/>
            <person name="Ohtoshi R."/>
            <person name="Malay A.D."/>
            <person name="Moran D.A.P."/>
            <person name="Tomita M."/>
            <person name="Numata K."/>
            <person name="Arakawa K."/>
        </authorList>
    </citation>
    <scope>NUCLEOTIDE SEQUENCE</scope>
</reference>
<dbReference type="PROSITE" id="PS50994">
    <property type="entry name" value="INTEGRASE"/>
    <property type="match status" value="1"/>
</dbReference>
<dbReference type="GO" id="GO:0003676">
    <property type="term" value="F:nucleic acid binding"/>
    <property type="evidence" value="ECO:0007669"/>
    <property type="project" value="InterPro"/>
</dbReference>
<dbReference type="GO" id="GO:0015074">
    <property type="term" value="P:DNA integration"/>
    <property type="evidence" value="ECO:0007669"/>
    <property type="project" value="InterPro"/>
</dbReference>
<dbReference type="PANTHER" id="PTHR37984">
    <property type="entry name" value="PROTEIN CBG26694"/>
    <property type="match status" value="1"/>
</dbReference>
<comment type="caution">
    <text evidence="3">The sequence shown here is derived from an EMBL/GenBank/DDBJ whole genome shotgun (WGS) entry which is preliminary data.</text>
</comment>
<organism evidence="3 4">
    <name type="scientific">Trichonephila inaurata madagascariensis</name>
    <dbReference type="NCBI Taxonomy" id="2747483"/>
    <lineage>
        <taxon>Eukaryota</taxon>
        <taxon>Metazoa</taxon>
        <taxon>Ecdysozoa</taxon>
        <taxon>Arthropoda</taxon>
        <taxon>Chelicerata</taxon>
        <taxon>Arachnida</taxon>
        <taxon>Araneae</taxon>
        <taxon>Araneomorphae</taxon>
        <taxon>Entelegynae</taxon>
        <taxon>Araneoidea</taxon>
        <taxon>Nephilidae</taxon>
        <taxon>Trichonephila</taxon>
        <taxon>Trichonephila inaurata</taxon>
    </lineage>
</organism>
<dbReference type="InterPro" id="IPR036397">
    <property type="entry name" value="RNaseH_sf"/>
</dbReference>
<feature type="domain" description="Integrase catalytic" evidence="2">
    <location>
        <begin position="98"/>
        <end position="204"/>
    </location>
</feature>
<dbReference type="AlphaFoldDB" id="A0A8X6XXZ4"/>
<dbReference type="InterPro" id="IPR012337">
    <property type="entry name" value="RNaseH-like_sf"/>
</dbReference>
<protein>
    <submittedName>
        <fullName evidence="3">Transposon Ty3-I Gag-Pol polyprotein</fullName>
    </submittedName>
</protein>
<evidence type="ECO:0000313" key="3">
    <source>
        <dbReference type="EMBL" id="GFY59471.1"/>
    </source>
</evidence>
<dbReference type="Proteomes" id="UP000886998">
    <property type="component" value="Unassembled WGS sequence"/>
</dbReference>
<feature type="region of interest" description="Disordered" evidence="1">
    <location>
        <begin position="220"/>
        <end position="248"/>
    </location>
</feature>
<dbReference type="Gene3D" id="3.30.420.10">
    <property type="entry name" value="Ribonuclease H-like superfamily/Ribonuclease H"/>
    <property type="match status" value="1"/>
</dbReference>
<evidence type="ECO:0000259" key="2">
    <source>
        <dbReference type="PROSITE" id="PS50994"/>
    </source>
</evidence>
<accession>A0A8X6XXZ4</accession>